<comment type="similarity">
    <text evidence="1">Belongs to the glycosyltransferase 2 family.</text>
</comment>
<organism evidence="5 6">
    <name type="scientific">Jatrophihabitans lederbergiae</name>
    <dbReference type="NCBI Taxonomy" id="3075547"/>
    <lineage>
        <taxon>Bacteria</taxon>
        <taxon>Bacillati</taxon>
        <taxon>Actinomycetota</taxon>
        <taxon>Actinomycetes</taxon>
        <taxon>Jatrophihabitantales</taxon>
        <taxon>Jatrophihabitantaceae</taxon>
        <taxon>Jatrophihabitans</taxon>
    </lineage>
</organism>
<dbReference type="Proteomes" id="UP001183176">
    <property type="component" value="Unassembled WGS sequence"/>
</dbReference>
<keyword evidence="6" id="KW-1185">Reference proteome</keyword>
<dbReference type="Gene3D" id="3.90.550.10">
    <property type="entry name" value="Spore Coat Polysaccharide Biosynthesis Protein SpsA, Chain A"/>
    <property type="match status" value="1"/>
</dbReference>
<keyword evidence="2 5" id="KW-0328">Glycosyltransferase</keyword>
<evidence type="ECO:0000313" key="6">
    <source>
        <dbReference type="Proteomes" id="UP001183176"/>
    </source>
</evidence>
<dbReference type="InterPro" id="IPR050834">
    <property type="entry name" value="Glycosyltransf_2"/>
</dbReference>
<comment type="caution">
    <text evidence="5">The sequence shown here is derived from an EMBL/GenBank/DDBJ whole genome shotgun (WGS) entry which is preliminary data.</text>
</comment>
<dbReference type="GO" id="GO:0016757">
    <property type="term" value="F:glycosyltransferase activity"/>
    <property type="evidence" value="ECO:0007669"/>
    <property type="project" value="UniProtKB-KW"/>
</dbReference>
<dbReference type="PANTHER" id="PTHR43685:SF5">
    <property type="entry name" value="GLYCOSYLTRANSFERASE EPSE-RELATED"/>
    <property type="match status" value="1"/>
</dbReference>
<accession>A0ABU2JE70</accession>
<reference evidence="6" key="1">
    <citation type="submission" date="2023-07" db="EMBL/GenBank/DDBJ databases">
        <title>30 novel species of actinomycetes from the DSMZ collection.</title>
        <authorList>
            <person name="Nouioui I."/>
        </authorList>
    </citation>
    <scope>NUCLEOTIDE SEQUENCE [LARGE SCALE GENOMIC DNA]</scope>
    <source>
        <strain evidence="6">DSM 44399</strain>
    </source>
</reference>
<dbReference type="EMBL" id="JAVREH010000019">
    <property type="protein sequence ID" value="MDT0262553.1"/>
    <property type="molecule type" value="Genomic_DNA"/>
</dbReference>
<name>A0ABU2JE70_9ACTN</name>
<evidence type="ECO:0000256" key="2">
    <source>
        <dbReference type="ARBA" id="ARBA00022676"/>
    </source>
</evidence>
<dbReference type="Pfam" id="PF00535">
    <property type="entry name" value="Glycos_transf_2"/>
    <property type="match status" value="1"/>
</dbReference>
<dbReference type="InterPro" id="IPR029044">
    <property type="entry name" value="Nucleotide-diphossugar_trans"/>
</dbReference>
<dbReference type="PANTHER" id="PTHR43685">
    <property type="entry name" value="GLYCOSYLTRANSFERASE"/>
    <property type="match status" value="1"/>
</dbReference>
<evidence type="ECO:0000259" key="4">
    <source>
        <dbReference type="Pfam" id="PF00535"/>
    </source>
</evidence>
<protein>
    <submittedName>
        <fullName evidence="5">Glycosyltransferase</fullName>
        <ecNumber evidence="5">2.4.-.-</ecNumber>
    </submittedName>
</protein>
<proteinExistence type="inferred from homology"/>
<evidence type="ECO:0000313" key="5">
    <source>
        <dbReference type="EMBL" id="MDT0262553.1"/>
    </source>
</evidence>
<keyword evidence="3 5" id="KW-0808">Transferase</keyword>
<dbReference type="EC" id="2.4.-.-" evidence="5"/>
<evidence type="ECO:0000256" key="1">
    <source>
        <dbReference type="ARBA" id="ARBA00006739"/>
    </source>
</evidence>
<dbReference type="RefSeq" id="WP_311423702.1">
    <property type="nucleotide sequence ID" value="NZ_JAVREH010000019.1"/>
</dbReference>
<dbReference type="SUPFAM" id="SSF53448">
    <property type="entry name" value="Nucleotide-diphospho-sugar transferases"/>
    <property type="match status" value="1"/>
</dbReference>
<dbReference type="InterPro" id="IPR001173">
    <property type="entry name" value="Glyco_trans_2-like"/>
</dbReference>
<feature type="domain" description="Glycosyltransferase 2-like" evidence="4">
    <location>
        <begin position="11"/>
        <end position="153"/>
    </location>
</feature>
<evidence type="ECO:0000256" key="3">
    <source>
        <dbReference type="ARBA" id="ARBA00022679"/>
    </source>
</evidence>
<sequence>MPHRPLNERLTVVLLTYNCARWIEPVLAHLRKLDVPIVAVDNASTDGTAEVVAAAGVRLIRMPHNVGAAARNAGVRAVQTPYVAFCDDDDWYEPDGLPMACDLLDRHPRLALVNARIVVGPERHLDPISAEMADSPIVETAGIPGTVLMSFMAGACVVRVSAYREAGGYDRRFFLGGEEETLSYTLLKRGWQLRYLPELVVAHYPSLANFTTLRAYGMRNTLWTAWLHRRFLNALRYTGFILADAPKNGAYARAIAMTLRGLPWVLRERQPMNRELDRDLRLLDARRFTTRRSLFTFRDRGATRPASWQQGGGGAAVDGPG</sequence>
<gene>
    <name evidence="5" type="ORF">RM423_14245</name>
</gene>